<feature type="transmembrane region" description="Helical" evidence="7">
    <location>
        <begin position="93"/>
        <end position="113"/>
    </location>
</feature>
<dbReference type="Pfam" id="PF07690">
    <property type="entry name" value="MFS_1"/>
    <property type="match status" value="1"/>
</dbReference>
<sequence length="392" mass="38667">MLDTRLRTGLFAAFASLGVTAAFIPAMLPAAERAIGGGLSAAVPALFGGLLIGVLLSGPLLVRFPPRVTLILGSVLQALAIASAPWAGTAVVFLVAAAIAGLGFGLVEAAGAVSAKSVSTGSATGILSALLGTVAVCAAVTPLLVALGASMLPVLSLLALVPLATVALLARRSEPAHSAAATTDDTPARRDLRALIVLIPFAVALPLYVGVETVLSGWSATIPERALALDPALAALGTSVFWGLMAVGRFTAAGLRRLDVSPVVILASSTAGAAVLLATAGLLIETAPVFALLALAVVIVLFAPSYGLIVGVALDRLDPANSAAATGALVACGAVGGTFVPSLVLLVGDSPASSATFLLSAALCAAVPVLVLVGARTRRATSDRSSPPHVVA</sequence>
<evidence type="ECO:0000313" key="9">
    <source>
        <dbReference type="Proteomes" id="UP001142325"/>
    </source>
</evidence>
<feature type="transmembrane region" description="Helical" evidence="7">
    <location>
        <begin position="151"/>
        <end position="171"/>
    </location>
</feature>
<feature type="transmembrane region" description="Helical" evidence="7">
    <location>
        <begin position="354"/>
        <end position="375"/>
    </location>
</feature>
<feature type="transmembrane region" description="Helical" evidence="7">
    <location>
        <begin position="34"/>
        <end position="56"/>
    </location>
</feature>
<dbReference type="EMBL" id="BSET01000001">
    <property type="protein sequence ID" value="GLK01153.1"/>
    <property type="molecule type" value="Genomic_DNA"/>
</dbReference>
<feature type="transmembrane region" description="Helical" evidence="7">
    <location>
        <begin position="326"/>
        <end position="348"/>
    </location>
</feature>
<keyword evidence="4 7" id="KW-0812">Transmembrane</keyword>
<dbReference type="GO" id="GO:0012505">
    <property type="term" value="C:endomembrane system"/>
    <property type="evidence" value="ECO:0007669"/>
    <property type="project" value="UniProtKB-SubCell"/>
</dbReference>
<comment type="subcellular location">
    <subcellularLocation>
        <location evidence="1">Endomembrane system</location>
        <topology evidence="1">Multi-pass membrane protein</topology>
    </subcellularLocation>
</comment>
<proteinExistence type="inferred from homology"/>
<comment type="caution">
    <text evidence="8">The sequence shown here is derived from an EMBL/GenBank/DDBJ whole genome shotgun (WGS) entry which is preliminary data.</text>
</comment>
<reference evidence="8" key="2">
    <citation type="submission" date="2023-01" db="EMBL/GenBank/DDBJ databases">
        <authorList>
            <person name="Sun Q."/>
            <person name="Evtushenko L."/>
        </authorList>
    </citation>
    <scope>NUCLEOTIDE SEQUENCE</scope>
    <source>
        <strain evidence="8">VKM Ac-1958</strain>
    </source>
</reference>
<evidence type="ECO:0000256" key="2">
    <source>
        <dbReference type="ARBA" id="ARBA00008335"/>
    </source>
</evidence>
<feature type="transmembrane region" description="Helical" evidence="7">
    <location>
        <begin position="290"/>
        <end position="314"/>
    </location>
</feature>
<accession>A0A9W6HQS3</accession>
<dbReference type="PANTHER" id="PTHR23514">
    <property type="entry name" value="BYPASS OF STOP CODON PROTEIN 6"/>
    <property type="match status" value="1"/>
</dbReference>
<evidence type="ECO:0000256" key="1">
    <source>
        <dbReference type="ARBA" id="ARBA00004127"/>
    </source>
</evidence>
<evidence type="ECO:0000313" key="8">
    <source>
        <dbReference type="EMBL" id="GLK01153.1"/>
    </source>
</evidence>
<keyword evidence="6 7" id="KW-0472">Membrane</keyword>
<dbReference type="InterPro" id="IPR011701">
    <property type="entry name" value="MFS"/>
</dbReference>
<feature type="transmembrane region" description="Helical" evidence="7">
    <location>
        <begin position="263"/>
        <end position="284"/>
    </location>
</feature>
<dbReference type="Proteomes" id="UP001142325">
    <property type="component" value="Unassembled WGS sequence"/>
</dbReference>
<evidence type="ECO:0000256" key="5">
    <source>
        <dbReference type="ARBA" id="ARBA00022989"/>
    </source>
</evidence>
<protein>
    <submittedName>
        <fullName evidence="8">MFS transporter</fullName>
    </submittedName>
</protein>
<dbReference type="InterPro" id="IPR051788">
    <property type="entry name" value="MFS_Transporter"/>
</dbReference>
<feature type="transmembrane region" description="Helical" evidence="7">
    <location>
        <begin position="231"/>
        <end position="251"/>
    </location>
</feature>
<feature type="transmembrane region" description="Helical" evidence="7">
    <location>
        <begin position="9"/>
        <end position="28"/>
    </location>
</feature>
<keyword evidence="5 7" id="KW-1133">Transmembrane helix</keyword>
<feature type="transmembrane region" description="Helical" evidence="7">
    <location>
        <begin position="68"/>
        <end position="87"/>
    </location>
</feature>
<dbReference type="RefSeq" id="WP_204938806.1">
    <property type="nucleotide sequence ID" value="NZ_BAAAUM010000001.1"/>
</dbReference>
<keyword evidence="9" id="KW-1185">Reference proteome</keyword>
<evidence type="ECO:0000256" key="6">
    <source>
        <dbReference type="ARBA" id="ARBA00023136"/>
    </source>
</evidence>
<dbReference type="SUPFAM" id="SSF103473">
    <property type="entry name" value="MFS general substrate transporter"/>
    <property type="match status" value="1"/>
</dbReference>
<dbReference type="PANTHER" id="PTHR23514:SF3">
    <property type="entry name" value="BYPASS OF STOP CODON PROTEIN 6"/>
    <property type="match status" value="1"/>
</dbReference>
<evidence type="ECO:0000256" key="7">
    <source>
        <dbReference type="SAM" id="Phobius"/>
    </source>
</evidence>
<gene>
    <name evidence="8" type="ORF">GCM10017596_08680</name>
</gene>
<dbReference type="AlphaFoldDB" id="A0A9W6HQS3"/>
<evidence type="ECO:0000256" key="3">
    <source>
        <dbReference type="ARBA" id="ARBA00022448"/>
    </source>
</evidence>
<evidence type="ECO:0000256" key="4">
    <source>
        <dbReference type="ARBA" id="ARBA00022692"/>
    </source>
</evidence>
<dbReference type="GO" id="GO:0022857">
    <property type="term" value="F:transmembrane transporter activity"/>
    <property type="evidence" value="ECO:0007669"/>
    <property type="project" value="InterPro"/>
</dbReference>
<dbReference type="GO" id="GO:0016020">
    <property type="term" value="C:membrane"/>
    <property type="evidence" value="ECO:0007669"/>
    <property type="project" value="TreeGrafter"/>
</dbReference>
<keyword evidence="3" id="KW-0813">Transport</keyword>
<reference evidence="8" key="1">
    <citation type="journal article" date="2014" name="Int. J. Syst. Evol. Microbiol.">
        <title>Complete genome sequence of Corynebacterium casei LMG S-19264T (=DSM 44701T), isolated from a smear-ripened cheese.</title>
        <authorList>
            <consortium name="US DOE Joint Genome Institute (JGI-PGF)"/>
            <person name="Walter F."/>
            <person name="Albersmeier A."/>
            <person name="Kalinowski J."/>
            <person name="Ruckert C."/>
        </authorList>
    </citation>
    <scope>NUCLEOTIDE SEQUENCE</scope>
    <source>
        <strain evidence="8">VKM Ac-1958</strain>
    </source>
</reference>
<feature type="transmembrane region" description="Helical" evidence="7">
    <location>
        <begin position="125"/>
        <end position="145"/>
    </location>
</feature>
<comment type="similarity">
    <text evidence="2">Belongs to the major facilitator superfamily.</text>
</comment>
<dbReference type="InterPro" id="IPR036259">
    <property type="entry name" value="MFS_trans_sf"/>
</dbReference>
<feature type="transmembrane region" description="Helical" evidence="7">
    <location>
        <begin position="192"/>
        <end position="211"/>
    </location>
</feature>
<organism evidence="8 9">
    <name type="scientific">Microbacterium keratanolyticum</name>
    <dbReference type="NCBI Taxonomy" id="67574"/>
    <lineage>
        <taxon>Bacteria</taxon>
        <taxon>Bacillati</taxon>
        <taxon>Actinomycetota</taxon>
        <taxon>Actinomycetes</taxon>
        <taxon>Micrococcales</taxon>
        <taxon>Microbacteriaceae</taxon>
        <taxon>Microbacterium</taxon>
    </lineage>
</organism>
<name>A0A9W6HQS3_9MICO</name>
<dbReference type="Gene3D" id="1.20.1250.20">
    <property type="entry name" value="MFS general substrate transporter like domains"/>
    <property type="match status" value="1"/>
</dbReference>